<dbReference type="AlphaFoldDB" id="X1FLX4"/>
<name>X1FLX4_9ZZZZ</name>
<feature type="non-terminal residue" evidence="1">
    <location>
        <position position="70"/>
    </location>
</feature>
<sequence length="70" mass="7264">MKLARISLAIILSLVLMALICPAVQAAEEIGSVDLEATVPLVISDVSASNIGYYGATISWKTNGDATSQV</sequence>
<proteinExistence type="predicted"/>
<evidence type="ECO:0000313" key="1">
    <source>
        <dbReference type="EMBL" id="GAH21783.1"/>
    </source>
</evidence>
<accession>X1FLX4</accession>
<gene>
    <name evidence="1" type="ORF">S03H2_09135</name>
</gene>
<protein>
    <submittedName>
        <fullName evidence="1">Uncharacterized protein</fullName>
    </submittedName>
</protein>
<reference evidence="1" key="1">
    <citation type="journal article" date="2014" name="Front. Microbiol.">
        <title>High frequency of phylogenetically diverse reductive dehalogenase-homologous genes in deep subseafloor sedimentary metagenomes.</title>
        <authorList>
            <person name="Kawai M."/>
            <person name="Futagami T."/>
            <person name="Toyoda A."/>
            <person name="Takaki Y."/>
            <person name="Nishi S."/>
            <person name="Hori S."/>
            <person name="Arai W."/>
            <person name="Tsubouchi T."/>
            <person name="Morono Y."/>
            <person name="Uchiyama I."/>
            <person name="Ito T."/>
            <person name="Fujiyama A."/>
            <person name="Inagaki F."/>
            <person name="Takami H."/>
        </authorList>
    </citation>
    <scope>NUCLEOTIDE SEQUENCE</scope>
    <source>
        <strain evidence="1">Expedition CK06-06</strain>
    </source>
</reference>
<comment type="caution">
    <text evidence="1">The sequence shown here is derived from an EMBL/GenBank/DDBJ whole genome shotgun (WGS) entry which is preliminary data.</text>
</comment>
<organism evidence="1">
    <name type="scientific">marine sediment metagenome</name>
    <dbReference type="NCBI Taxonomy" id="412755"/>
    <lineage>
        <taxon>unclassified sequences</taxon>
        <taxon>metagenomes</taxon>
        <taxon>ecological metagenomes</taxon>
    </lineage>
</organism>
<dbReference type="EMBL" id="BARU01004582">
    <property type="protein sequence ID" value="GAH21783.1"/>
    <property type="molecule type" value="Genomic_DNA"/>
</dbReference>